<evidence type="ECO:0000256" key="2">
    <source>
        <dbReference type="SAM" id="SignalP"/>
    </source>
</evidence>
<gene>
    <name evidence="3" type="ORF">TGP89_254790</name>
</gene>
<name>A0A086KQI4_TOXGO</name>
<evidence type="ECO:0000313" key="3">
    <source>
        <dbReference type="EMBL" id="KFG46652.1"/>
    </source>
</evidence>
<feature type="compositionally biased region" description="Polar residues" evidence="1">
    <location>
        <begin position="907"/>
        <end position="928"/>
    </location>
</feature>
<feature type="region of interest" description="Disordered" evidence="1">
    <location>
        <begin position="328"/>
        <end position="368"/>
    </location>
</feature>
<feature type="region of interest" description="Disordered" evidence="1">
    <location>
        <begin position="831"/>
        <end position="880"/>
    </location>
</feature>
<feature type="signal peptide" evidence="2">
    <location>
        <begin position="1"/>
        <end position="28"/>
    </location>
</feature>
<dbReference type="OrthoDB" id="330299at2759"/>
<feature type="region of interest" description="Disordered" evidence="1">
    <location>
        <begin position="892"/>
        <end position="928"/>
    </location>
</feature>
<feature type="chain" id="PRO_5001809444" evidence="2">
    <location>
        <begin position="29"/>
        <end position="1539"/>
    </location>
</feature>
<feature type="compositionally biased region" description="Polar residues" evidence="1">
    <location>
        <begin position="1440"/>
        <end position="1450"/>
    </location>
</feature>
<feature type="compositionally biased region" description="Basic and acidic residues" evidence="1">
    <location>
        <begin position="617"/>
        <end position="628"/>
    </location>
</feature>
<sequence>MHPVGLLACASFLLCVIRSPELAAGASAASNEILNSVDDAYSNPHSERPGGGLGKCVEKTVSVEEMCHEVVQLEEPYSCPKREKRVACRPQILQVPRVCHRVGMRWIEKPCNLVDYELKCSKRLIELPGKCTKEWTIQQPYPCALSSTVEECTVQDIQVSDQCTKSVVKPVSFNCVKETFETYCEGQLEFITLPQTPSRTQPKDHESWRKNKIPHKVFRKMAQLTQGKNDDTSPNDSFPSIGGGPMCHRKAQRHVPYACSRPRMRQNCKVIKQMRKRPCIKEEQYVKEFDCSYTETKRTCSSTATPLSGVSQAELTSTRAHGSMLGTDVDENAVRGGTLPSGGDSTSPTNDDIGSLASAAEEERNSRQRHLRALAAPAVLRAHSVPICVEMPVRVQKTCTDVSLKKADGECETEVEEKVCETVKDAEPDTCYMVEEFDETYVCQSEPMPRQLVPSNCKTRSVKRKELCTKTLPFTEEFPCQTKVPATTCSPVEKIDATTCYRAAKKTMEYSCVKSTEVEECVPIPTYLSGKCFDQEEYKEAYECSETQVRQKCEELEKEVASRCDKVVKQKLSYPCQKTALKKVCPGREPEISATNLITSLSTKENDRLHPSLHNLLKNEPDRTKYRISDSTTSSVDPVTQHAALAALSLAHTVAGAPSSSPERSTRPKSAAGSSQFATDRPATDGSRYNAVGTRARRLLPAFKPWGLKSKKEPAPYYSSTVQLPVPPPPPGGVYFGPRAYGINEFNRKAAVDSTDIPTYVGEDGRVPPPHVVDLNDVGNQHRLYYITNPRLLLPPVPSAPLPPTAFHSLLPTEDHTDHDMFLDEHPRNEFEASSEVLAEGSPAPLAPLAPGSPVPSLLTDVTPPFSSKSEAPASGSSSNIERAASFALEEHQGDNHQSYLHGYTGKSRSGGYSFSQQTSPHVQTASNPAAPELHLDNVVGKNPHLVDRANISDGSSLSGENLSDLHKEYLASAYAAHHCNGNSCTGHRDKAFHPASTSVAISPFIVRGALPYTDEVTVLPVHDAVHGSVVSDHSAHFGGKPNFEVAPHLHRIQQLITEIHYLMQNQRTQGGHLTDHQRQRLEAIIGELETFAGTSTTAAFLLPDAPVGKHLSRGDTEDGTRSPQSDDSWDSFGPPGSGTAAPVSEVQPEKLRELLKSLLSELRTEEESLTRAMNITDRGNDPLEEMAQELELIRDDIEVVEDGLSRLERGDLSKNEMQSLWQFLLGDDTSQMDGLSPDVNTNKTGDIHEAQDAAEPTPFESSIIKPNPEYKSHALDHTNVNTSEQIFVEDEAGSAALAAAAAALHTAMRISVVSPITSFHHEPQPITLSSHVAASPRDALMKAILQGAFDIKARILRSMHALQHLLETTDMPADREREAQDLLDGLKRDIQKMHQIVDRVQGGELSLGDLQYIAIQLEAIRQKAQRSDEAQAERTALSLYNQTPSSGGISFSDEGPLSRQPEQQGYLNGGSDPASATDLASADGAILSSQGRGAVASTSGIAEPFSERKSSDFSAPSARTNVYITINIDETGSVTAAR</sequence>
<feature type="region of interest" description="Disordered" evidence="1">
    <location>
        <begin position="1107"/>
        <end position="1149"/>
    </location>
</feature>
<feature type="compositionally biased region" description="Low complexity" evidence="1">
    <location>
        <begin position="867"/>
        <end position="879"/>
    </location>
</feature>
<feature type="compositionally biased region" description="Pro residues" evidence="1">
    <location>
        <begin position="845"/>
        <end position="854"/>
    </location>
</feature>
<reference evidence="3 4" key="1">
    <citation type="submission" date="2014-03" db="EMBL/GenBank/DDBJ databases">
        <authorList>
            <person name="Sibley D."/>
            <person name="Venepally P."/>
            <person name="Karamycheva S."/>
            <person name="Hadjithomas M."/>
            <person name="Khan A."/>
            <person name="Brunk B."/>
            <person name="Roos D."/>
            <person name="Caler E."/>
            <person name="Lorenzi H."/>
        </authorList>
    </citation>
    <scope>NUCLEOTIDE SEQUENCE [LARGE SCALE GENOMIC DNA]</scope>
    <source>
        <strain evidence="4">p89</strain>
    </source>
</reference>
<proteinExistence type="predicted"/>
<evidence type="ECO:0000313" key="4">
    <source>
        <dbReference type="Proteomes" id="UP000028828"/>
    </source>
</evidence>
<feature type="region of interest" description="Disordered" evidence="1">
    <location>
        <begin position="654"/>
        <end position="691"/>
    </location>
</feature>
<feature type="region of interest" description="Disordered" evidence="1">
    <location>
        <begin position="1440"/>
        <end position="1479"/>
    </location>
</feature>
<dbReference type="VEuPathDB" id="ToxoDB:TGP89_254790"/>
<dbReference type="Proteomes" id="UP000028828">
    <property type="component" value="Unassembled WGS sequence"/>
</dbReference>
<accession>A0A086KQI4</accession>
<feature type="compositionally biased region" description="Polar residues" evidence="1">
    <location>
        <begin position="343"/>
        <end position="352"/>
    </location>
</feature>
<feature type="region of interest" description="Disordered" evidence="1">
    <location>
        <begin position="603"/>
        <end position="637"/>
    </location>
</feature>
<protein>
    <submittedName>
        <fullName evidence="3">Putative toxoplasma gondii family D protein</fullName>
    </submittedName>
</protein>
<organism evidence="3 4">
    <name type="scientific">Toxoplasma gondii p89</name>
    <dbReference type="NCBI Taxonomy" id="943119"/>
    <lineage>
        <taxon>Eukaryota</taxon>
        <taxon>Sar</taxon>
        <taxon>Alveolata</taxon>
        <taxon>Apicomplexa</taxon>
        <taxon>Conoidasida</taxon>
        <taxon>Coccidia</taxon>
        <taxon>Eucoccidiorida</taxon>
        <taxon>Eimeriorina</taxon>
        <taxon>Sarcocystidae</taxon>
        <taxon>Toxoplasma</taxon>
    </lineage>
</organism>
<evidence type="ECO:0000256" key="1">
    <source>
        <dbReference type="SAM" id="MobiDB-lite"/>
    </source>
</evidence>
<comment type="caution">
    <text evidence="3">The sequence shown here is derived from an EMBL/GenBank/DDBJ whole genome shotgun (WGS) entry which is preliminary data.</text>
</comment>
<keyword evidence="2" id="KW-0732">Signal</keyword>
<dbReference type="EMBL" id="AEYI02000677">
    <property type="protein sequence ID" value="KFG46652.1"/>
    <property type="molecule type" value="Genomic_DNA"/>
</dbReference>